<evidence type="ECO:0000256" key="3">
    <source>
        <dbReference type="ARBA" id="ARBA00023125"/>
    </source>
</evidence>
<dbReference type="InterPro" id="IPR045847">
    <property type="entry name" value="AIG1-like"/>
</dbReference>
<keyword evidence="9" id="KW-1185">Reference proteome</keyword>
<dbReference type="GO" id="GO:0003700">
    <property type="term" value="F:DNA-binding transcription factor activity"/>
    <property type="evidence" value="ECO:0007669"/>
    <property type="project" value="InterPro"/>
</dbReference>
<dbReference type="InterPro" id="IPR011598">
    <property type="entry name" value="bHLH_dom"/>
</dbReference>
<feature type="domain" description="BHLH" evidence="7">
    <location>
        <begin position="21"/>
        <end position="70"/>
    </location>
</feature>
<feature type="region of interest" description="Disordered" evidence="6">
    <location>
        <begin position="1"/>
        <end position="36"/>
    </location>
</feature>
<evidence type="ECO:0000256" key="4">
    <source>
        <dbReference type="ARBA" id="ARBA00023163"/>
    </source>
</evidence>
<comment type="subcellular location">
    <subcellularLocation>
        <location evidence="1">Nucleus</location>
    </subcellularLocation>
</comment>
<dbReference type="PANTHER" id="PTHR45844">
    <property type="entry name" value="TRANSCRIPTION FACTOR BHLH30"/>
    <property type="match status" value="1"/>
</dbReference>
<evidence type="ECO:0000256" key="6">
    <source>
        <dbReference type="SAM" id="MobiDB-lite"/>
    </source>
</evidence>
<dbReference type="Proteomes" id="UP001159364">
    <property type="component" value="Linkage Group LG02"/>
</dbReference>
<feature type="compositionally biased region" description="Basic and acidic residues" evidence="6">
    <location>
        <begin position="18"/>
        <end position="28"/>
    </location>
</feature>
<evidence type="ECO:0000313" key="8">
    <source>
        <dbReference type="EMBL" id="KAJ8773329.1"/>
    </source>
</evidence>
<dbReference type="InterPro" id="IPR036638">
    <property type="entry name" value="HLH_DNA-bd_sf"/>
</dbReference>
<keyword evidence="5" id="KW-0539">Nucleus</keyword>
<keyword evidence="3" id="KW-0238">DNA-binding</keyword>
<dbReference type="Pfam" id="PF00010">
    <property type="entry name" value="HLH"/>
    <property type="match status" value="1"/>
</dbReference>
<dbReference type="Gene3D" id="4.10.280.10">
    <property type="entry name" value="Helix-loop-helix DNA-binding domain"/>
    <property type="match status" value="1"/>
</dbReference>
<evidence type="ECO:0000256" key="1">
    <source>
        <dbReference type="ARBA" id="ARBA00004123"/>
    </source>
</evidence>
<dbReference type="GO" id="GO:0046983">
    <property type="term" value="F:protein dimerization activity"/>
    <property type="evidence" value="ECO:0007669"/>
    <property type="project" value="InterPro"/>
</dbReference>
<keyword evidence="4" id="KW-0804">Transcription</keyword>
<dbReference type="SMART" id="SM00353">
    <property type="entry name" value="HLH"/>
    <property type="match status" value="1"/>
</dbReference>
<gene>
    <name evidence="8" type="ORF">K2173_028506</name>
</gene>
<dbReference type="PROSITE" id="PS50888">
    <property type="entry name" value="BHLH"/>
    <property type="match status" value="1"/>
</dbReference>
<reference evidence="8 9" key="1">
    <citation type="submission" date="2021-09" db="EMBL/GenBank/DDBJ databases">
        <title>Genomic insights and catalytic innovation underlie evolution of tropane alkaloids biosynthesis.</title>
        <authorList>
            <person name="Wang Y.-J."/>
            <person name="Tian T."/>
            <person name="Huang J.-P."/>
            <person name="Huang S.-X."/>
        </authorList>
    </citation>
    <scope>NUCLEOTIDE SEQUENCE [LARGE SCALE GENOMIC DNA]</scope>
    <source>
        <strain evidence="8">KIB-2018</strain>
        <tissue evidence="8">Leaf</tissue>
    </source>
</reference>
<name>A0AAV8U550_9ROSI</name>
<evidence type="ECO:0000256" key="2">
    <source>
        <dbReference type="ARBA" id="ARBA00023015"/>
    </source>
</evidence>
<proteinExistence type="predicted"/>
<organism evidence="8 9">
    <name type="scientific">Erythroxylum novogranatense</name>
    <dbReference type="NCBI Taxonomy" id="1862640"/>
    <lineage>
        <taxon>Eukaryota</taxon>
        <taxon>Viridiplantae</taxon>
        <taxon>Streptophyta</taxon>
        <taxon>Embryophyta</taxon>
        <taxon>Tracheophyta</taxon>
        <taxon>Spermatophyta</taxon>
        <taxon>Magnoliopsida</taxon>
        <taxon>eudicotyledons</taxon>
        <taxon>Gunneridae</taxon>
        <taxon>Pentapetalae</taxon>
        <taxon>rosids</taxon>
        <taxon>fabids</taxon>
        <taxon>Malpighiales</taxon>
        <taxon>Erythroxylaceae</taxon>
        <taxon>Erythroxylum</taxon>
    </lineage>
</organism>
<dbReference type="SUPFAM" id="SSF47459">
    <property type="entry name" value="HLH, helix-loop-helix DNA-binding domain"/>
    <property type="match status" value="1"/>
</dbReference>
<accession>A0AAV8U550</accession>
<evidence type="ECO:0000259" key="7">
    <source>
        <dbReference type="PROSITE" id="PS50888"/>
    </source>
</evidence>
<dbReference type="AlphaFoldDB" id="A0AAV8U550"/>
<sequence length="147" mass="16577">MDGGVEPFLSSTSKTNKKSMDPVKSHKEAKTRRRQRINPHLSTLRTLLPKTTKKDKASLLAEVVRHVEELRKQADDMTFQVDEGMNFDHRWLFPGESDEATLNYCENEARMIQATVCYENRIGLNCVVLIVWANGSGGDEDVILGGL</sequence>
<comment type="caution">
    <text evidence="8">The sequence shown here is derived from an EMBL/GenBank/DDBJ whole genome shotgun (WGS) entry which is preliminary data.</text>
</comment>
<dbReference type="GO" id="GO:0003677">
    <property type="term" value="F:DNA binding"/>
    <property type="evidence" value="ECO:0007669"/>
    <property type="project" value="UniProtKB-KW"/>
</dbReference>
<dbReference type="GO" id="GO:0005634">
    <property type="term" value="C:nucleus"/>
    <property type="evidence" value="ECO:0007669"/>
    <property type="project" value="UniProtKB-SubCell"/>
</dbReference>
<keyword evidence="2" id="KW-0805">Transcription regulation</keyword>
<evidence type="ECO:0000256" key="5">
    <source>
        <dbReference type="ARBA" id="ARBA00023242"/>
    </source>
</evidence>
<dbReference type="PANTHER" id="PTHR45844:SF16">
    <property type="entry name" value="TRANSCRIPTION FACTOR BHLH30-LIKE"/>
    <property type="match status" value="1"/>
</dbReference>
<protein>
    <recommendedName>
        <fullName evidence="7">BHLH domain-containing protein</fullName>
    </recommendedName>
</protein>
<dbReference type="EMBL" id="JAIWQS010000002">
    <property type="protein sequence ID" value="KAJ8773329.1"/>
    <property type="molecule type" value="Genomic_DNA"/>
</dbReference>
<evidence type="ECO:0000313" key="9">
    <source>
        <dbReference type="Proteomes" id="UP001159364"/>
    </source>
</evidence>